<gene>
    <name evidence="3" type="ORF">SNE40_008005</name>
</gene>
<evidence type="ECO:0000256" key="1">
    <source>
        <dbReference type="SAM" id="Phobius"/>
    </source>
</evidence>
<dbReference type="Proteomes" id="UP001347796">
    <property type="component" value="Unassembled WGS sequence"/>
</dbReference>
<name>A0AAN8Q352_PATCE</name>
<comment type="caution">
    <text evidence="3">The sequence shown here is derived from an EMBL/GenBank/DDBJ whole genome shotgun (WGS) entry which is preliminary data.</text>
</comment>
<accession>A0AAN8Q352</accession>
<dbReference type="PANTHER" id="PTHR39077">
    <property type="entry name" value="DUF4793 DOMAIN-CONTAINING PROTEIN"/>
    <property type="match status" value="1"/>
</dbReference>
<dbReference type="InterPro" id="IPR032010">
    <property type="entry name" value="APD1-4_M"/>
</dbReference>
<feature type="transmembrane region" description="Helical" evidence="1">
    <location>
        <begin position="353"/>
        <end position="377"/>
    </location>
</feature>
<evidence type="ECO:0000259" key="2">
    <source>
        <dbReference type="Pfam" id="PF16041"/>
    </source>
</evidence>
<dbReference type="EMBL" id="JAZGQO010000006">
    <property type="protein sequence ID" value="KAK6185861.1"/>
    <property type="molecule type" value="Genomic_DNA"/>
</dbReference>
<proteinExistence type="predicted"/>
<dbReference type="PANTHER" id="PTHR39077:SF1">
    <property type="entry name" value="E3 UBIQUITIN-PROTEIN LIGASE APD1-4 MIDDLE DOMAIN-CONTAINING PROTEIN"/>
    <property type="match status" value="1"/>
</dbReference>
<evidence type="ECO:0000313" key="4">
    <source>
        <dbReference type="Proteomes" id="UP001347796"/>
    </source>
</evidence>
<dbReference type="AlphaFoldDB" id="A0AAN8Q352"/>
<sequence length="444" mass="50366">MSSKDTFSRITTGGEESSYNICLQHPATDSGCCQGSARPVNSCNDTISSRARPNSSISTSVYISGTPDSNRVLCSHTSSSNSHPFAVCVCSMCTTLWGYIFCFNKMSRHKRTKVLWMWISVLSIFIGLGIALGAFGINKFETAPMDMRIINHKYSTSFCHSLSLQSDARFRAYRFTGNLNISPSKRHIFDHEYTRFVESGDYIYFNYYILNDSSFSLASCSDDFVQLYIIKGQGFFDQWKTNKNCSDCYLATKPVNTNGCFLHYNNYSLSIQETDTYYFVFMNRKASTWVTARFHIIRTVYDLNGTTRMCNSKLGCRIPVEYNTDQRIVYHISPESTYSTVDMYSKCEARLSIYLSIFVLGSALVGLTLTSIIYIVCSDPKSETILPESDVSLIINQLPDSMLEERTPLLWEKGSADPPKYDDIFHKSIRCPVRPPAYEEIDKA</sequence>
<organism evidence="3 4">
    <name type="scientific">Patella caerulea</name>
    <name type="common">Rayed Mediterranean limpet</name>
    <dbReference type="NCBI Taxonomy" id="87958"/>
    <lineage>
        <taxon>Eukaryota</taxon>
        <taxon>Metazoa</taxon>
        <taxon>Spiralia</taxon>
        <taxon>Lophotrochozoa</taxon>
        <taxon>Mollusca</taxon>
        <taxon>Gastropoda</taxon>
        <taxon>Patellogastropoda</taxon>
        <taxon>Patelloidea</taxon>
        <taxon>Patellidae</taxon>
        <taxon>Patella</taxon>
    </lineage>
</organism>
<keyword evidence="1" id="KW-0472">Membrane</keyword>
<protein>
    <recommendedName>
        <fullName evidence="2">E3 ubiquitin-protein ligase APD1-4 middle domain-containing protein</fullName>
    </recommendedName>
</protein>
<keyword evidence="1" id="KW-1133">Transmembrane helix</keyword>
<feature type="domain" description="E3 ubiquitin-protein ligase APD1-4 middle" evidence="2">
    <location>
        <begin position="269"/>
        <end position="364"/>
    </location>
</feature>
<dbReference type="Pfam" id="PF16041">
    <property type="entry name" value="APD1-4_M"/>
    <property type="match status" value="1"/>
</dbReference>
<keyword evidence="4" id="KW-1185">Reference proteome</keyword>
<reference evidence="3 4" key="1">
    <citation type="submission" date="2024-01" db="EMBL/GenBank/DDBJ databases">
        <title>The genome of the rayed Mediterranean limpet Patella caerulea (Linnaeus, 1758).</title>
        <authorList>
            <person name="Anh-Thu Weber A."/>
            <person name="Halstead-Nussloch G."/>
        </authorList>
    </citation>
    <scope>NUCLEOTIDE SEQUENCE [LARGE SCALE GENOMIC DNA]</scope>
    <source>
        <strain evidence="3">AATW-2023a</strain>
        <tissue evidence="3">Whole specimen</tissue>
    </source>
</reference>
<feature type="transmembrane region" description="Helical" evidence="1">
    <location>
        <begin position="115"/>
        <end position="137"/>
    </location>
</feature>
<keyword evidence="1" id="KW-0812">Transmembrane</keyword>
<feature type="transmembrane region" description="Helical" evidence="1">
    <location>
        <begin position="84"/>
        <end position="103"/>
    </location>
</feature>
<evidence type="ECO:0000313" key="3">
    <source>
        <dbReference type="EMBL" id="KAK6185861.1"/>
    </source>
</evidence>